<dbReference type="Gene3D" id="1.10.530.10">
    <property type="match status" value="2"/>
</dbReference>
<keyword evidence="4" id="KW-0430">Lectin</keyword>
<dbReference type="Pfam" id="PF00652">
    <property type="entry name" value="Ricin_B_lectin"/>
    <property type="match status" value="1"/>
</dbReference>
<keyword evidence="2" id="KW-0812">Transmembrane</keyword>
<keyword evidence="5" id="KW-1185">Reference proteome</keyword>
<dbReference type="OrthoDB" id="9815778at2"/>
<proteinExistence type="predicted"/>
<keyword evidence="2" id="KW-0472">Membrane</keyword>
<dbReference type="InterPro" id="IPR023346">
    <property type="entry name" value="Lysozyme-like_dom_sf"/>
</dbReference>
<dbReference type="AlphaFoldDB" id="A0A1H6XU94"/>
<accession>A0A1H6XU94</accession>
<dbReference type="SUPFAM" id="SSF50370">
    <property type="entry name" value="Ricin B-like lectins"/>
    <property type="match status" value="1"/>
</dbReference>
<dbReference type="PROSITE" id="PS50231">
    <property type="entry name" value="RICIN_B_LECTIN"/>
    <property type="match status" value="1"/>
</dbReference>
<dbReference type="Proteomes" id="UP000198707">
    <property type="component" value="Unassembled WGS sequence"/>
</dbReference>
<dbReference type="SMART" id="SM00458">
    <property type="entry name" value="RICIN"/>
    <property type="match status" value="1"/>
</dbReference>
<feature type="domain" description="Ricin B lectin" evidence="3">
    <location>
        <begin position="468"/>
        <end position="593"/>
    </location>
</feature>
<sequence length="593" mass="62695">MLHREAARCPIDGRPTRPVQSLLEYPKKTAADLNAGRWSNVTKVSPRRKGWPVTTDLVPNKFTFGRTPRRVLAAVLAALAVLSAVLATINWSVASARDDTMVGDPVSQTQMTAITAAARSCPMLEPARIAGQLMAESGLNNRARQTASGGKGIAGLDDEDWKAWKPWPDARRADISASILALAHQMCDLSGQLRLAGINDDPWRLSVAAFHTDLSTVIEAEGVPAGAVEYVDQVSGYAGYYGKLKQFGGSGELTPTPQPANDAKGVPAEYVPLVVAAGSVCEQVTPPMIAAQLMALSGFDANLLGPAGQRGVAQFLSEVWQAYGPADGSAWDPAVAVPTVGVAMCALVSELSGLDGDPYLLALAAYHNGPTAVRQTAGKLDQPTERFLRAVKALTDLYVLDTRLGRPTAPAPAPTTTAPEPKKSESTATPTTNPAPPTGGPKPTTAAPKPATAAPKPTTAAPKPVRPSGMKQIYHPRTGRCISSGKTGDGTRLLLKPCTEDPAQWWDFRTDGTIRARGLCMDIAWAGSTDGTAIQVAVCSGNPAQSWQFNDKGGIISKLNGKSVDVDMTVKSADKPLELWIYVGNAEQTWRKR</sequence>
<dbReference type="Gene3D" id="2.80.10.50">
    <property type="match status" value="1"/>
</dbReference>
<reference evidence="5" key="1">
    <citation type="submission" date="2016-10" db="EMBL/GenBank/DDBJ databases">
        <authorList>
            <person name="Varghese N."/>
            <person name="Submissions S."/>
        </authorList>
    </citation>
    <scope>NUCLEOTIDE SEQUENCE [LARGE SCALE GENOMIC DNA]</scope>
    <source>
        <strain evidence="5">CGMCC 4.7038</strain>
    </source>
</reference>
<dbReference type="InterPro" id="IPR035992">
    <property type="entry name" value="Ricin_B-like_lectins"/>
</dbReference>
<feature type="region of interest" description="Disordered" evidence="1">
    <location>
        <begin position="404"/>
        <end position="482"/>
    </location>
</feature>
<dbReference type="GO" id="GO:0030246">
    <property type="term" value="F:carbohydrate binding"/>
    <property type="evidence" value="ECO:0007669"/>
    <property type="project" value="UniProtKB-KW"/>
</dbReference>
<name>A0A1H6XU94_9ACTN</name>
<gene>
    <name evidence="4" type="ORF">SAMN05443287_103635</name>
</gene>
<dbReference type="InterPro" id="IPR000772">
    <property type="entry name" value="Ricin_B_lectin"/>
</dbReference>
<evidence type="ECO:0000256" key="1">
    <source>
        <dbReference type="SAM" id="MobiDB-lite"/>
    </source>
</evidence>
<evidence type="ECO:0000313" key="5">
    <source>
        <dbReference type="Proteomes" id="UP000198707"/>
    </source>
</evidence>
<evidence type="ECO:0000256" key="2">
    <source>
        <dbReference type="SAM" id="Phobius"/>
    </source>
</evidence>
<dbReference type="SUPFAM" id="SSF53955">
    <property type="entry name" value="Lysozyme-like"/>
    <property type="match status" value="2"/>
</dbReference>
<protein>
    <submittedName>
        <fullName evidence="4">Ricin-type beta-trefoil lectin domain-containing protein</fullName>
    </submittedName>
</protein>
<organism evidence="4 5">
    <name type="scientific">Micromonospora phaseoli</name>
    <dbReference type="NCBI Taxonomy" id="1144548"/>
    <lineage>
        <taxon>Bacteria</taxon>
        <taxon>Bacillati</taxon>
        <taxon>Actinomycetota</taxon>
        <taxon>Actinomycetes</taxon>
        <taxon>Micromonosporales</taxon>
        <taxon>Micromonosporaceae</taxon>
        <taxon>Micromonospora</taxon>
    </lineage>
</organism>
<evidence type="ECO:0000313" key="4">
    <source>
        <dbReference type="EMBL" id="SEJ28450.1"/>
    </source>
</evidence>
<keyword evidence="2" id="KW-1133">Transmembrane helix</keyword>
<feature type="compositionally biased region" description="Low complexity" evidence="1">
    <location>
        <begin position="441"/>
        <end position="463"/>
    </location>
</feature>
<evidence type="ECO:0000259" key="3">
    <source>
        <dbReference type="SMART" id="SM00458"/>
    </source>
</evidence>
<dbReference type="STRING" id="1144548.SAMN05443287_103635"/>
<dbReference type="EMBL" id="FNYV01000003">
    <property type="protein sequence ID" value="SEJ28450.1"/>
    <property type="molecule type" value="Genomic_DNA"/>
</dbReference>
<feature type="transmembrane region" description="Helical" evidence="2">
    <location>
        <begin position="71"/>
        <end position="91"/>
    </location>
</feature>